<keyword evidence="4" id="KW-0540">Nuclease</keyword>
<dbReference type="CDD" id="cd00303">
    <property type="entry name" value="retropepsin_like"/>
    <property type="match status" value="1"/>
</dbReference>
<reference evidence="12 13" key="1">
    <citation type="journal article" date="2015" name="Genome Biol. Evol.">
        <title>Comparative Genomics of a Bacterivorous Green Alga Reveals Evolutionary Causalities and Consequences of Phago-Mixotrophic Mode of Nutrition.</title>
        <authorList>
            <person name="Burns J.A."/>
            <person name="Paasch A."/>
            <person name="Narechania A."/>
            <person name="Kim E."/>
        </authorList>
    </citation>
    <scope>NUCLEOTIDE SEQUENCE [LARGE SCALE GENOMIC DNA]</scope>
    <source>
        <strain evidence="12 13">PLY_AMNH</strain>
    </source>
</reference>
<dbReference type="GO" id="GO:0003676">
    <property type="term" value="F:nucleic acid binding"/>
    <property type="evidence" value="ECO:0007669"/>
    <property type="project" value="InterPro"/>
</dbReference>
<dbReference type="EC" id="2.7.7.49" evidence="1"/>
<dbReference type="SUPFAM" id="SSF56672">
    <property type="entry name" value="DNA/RNA polymerases"/>
    <property type="match status" value="1"/>
</dbReference>
<feature type="compositionally biased region" description="Polar residues" evidence="8">
    <location>
        <begin position="447"/>
        <end position="457"/>
    </location>
</feature>
<evidence type="ECO:0000313" key="12">
    <source>
        <dbReference type="EMBL" id="KAK3252153.1"/>
    </source>
</evidence>
<dbReference type="Pfam" id="PF17921">
    <property type="entry name" value="Integrase_H2C2"/>
    <property type="match status" value="1"/>
</dbReference>
<dbReference type="InterPro" id="IPR041588">
    <property type="entry name" value="Integrase_H2C2"/>
</dbReference>
<dbReference type="PANTHER" id="PTHR37984">
    <property type="entry name" value="PROTEIN CBG26694"/>
    <property type="match status" value="1"/>
</dbReference>
<dbReference type="Proteomes" id="UP001190700">
    <property type="component" value="Unassembled WGS sequence"/>
</dbReference>
<dbReference type="EMBL" id="LGRX02025598">
    <property type="protein sequence ID" value="KAK3252153.1"/>
    <property type="molecule type" value="Genomic_DNA"/>
</dbReference>
<dbReference type="InterPro" id="IPR043128">
    <property type="entry name" value="Rev_trsase/Diguanyl_cyclase"/>
</dbReference>
<dbReference type="InterPro" id="IPR000477">
    <property type="entry name" value="RT_dom"/>
</dbReference>
<evidence type="ECO:0000256" key="3">
    <source>
        <dbReference type="ARBA" id="ARBA00022695"/>
    </source>
</evidence>
<feature type="compositionally biased region" description="Polar residues" evidence="8">
    <location>
        <begin position="1303"/>
        <end position="1315"/>
    </location>
</feature>
<keyword evidence="7" id="KW-0695">RNA-directed DNA polymerase</keyword>
<keyword evidence="6" id="KW-0378">Hydrolase</keyword>
<dbReference type="SUPFAM" id="SSF54160">
    <property type="entry name" value="Chromo domain-like"/>
    <property type="match status" value="1"/>
</dbReference>
<dbReference type="CDD" id="cd09274">
    <property type="entry name" value="RNase_HI_RT_Ty3"/>
    <property type="match status" value="1"/>
</dbReference>
<dbReference type="CDD" id="cd00024">
    <property type="entry name" value="CD_CSD"/>
    <property type="match status" value="1"/>
</dbReference>
<feature type="compositionally biased region" description="Low complexity" evidence="8">
    <location>
        <begin position="462"/>
        <end position="475"/>
    </location>
</feature>
<dbReference type="Gene3D" id="1.10.340.70">
    <property type="match status" value="1"/>
</dbReference>
<dbReference type="Gene3D" id="2.40.50.40">
    <property type="match status" value="1"/>
</dbReference>
<feature type="compositionally biased region" description="Low complexity" evidence="8">
    <location>
        <begin position="2029"/>
        <end position="2039"/>
    </location>
</feature>
<dbReference type="Gene3D" id="3.30.420.10">
    <property type="entry name" value="Ribonuclease H-like superfamily/Ribonuclease H"/>
    <property type="match status" value="1"/>
</dbReference>
<feature type="region of interest" description="Disordered" evidence="8">
    <location>
        <begin position="2712"/>
        <end position="2759"/>
    </location>
</feature>
<dbReference type="SUPFAM" id="SSF53098">
    <property type="entry name" value="Ribonuclease H-like"/>
    <property type="match status" value="1"/>
</dbReference>
<feature type="region of interest" description="Disordered" evidence="8">
    <location>
        <begin position="2016"/>
        <end position="2048"/>
    </location>
</feature>
<dbReference type="GO" id="GO:0003964">
    <property type="term" value="F:RNA-directed DNA polymerase activity"/>
    <property type="evidence" value="ECO:0007669"/>
    <property type="project" value="UniProtKB-KW"/>
</dbReference>
<keyword evidence="2" id="KW-0808">Transferase</keyword>
<dbReference type="InterPro" id="IPR041373">
    <property type="entry name" value="RT_RNaseH"/>
</dbReference>
<dbReference type="PROSITE" id="PS50013">
    <property type="entry name" value="CHROMO_2"/>
    <property type="match status" value="1"/>
</dbReference>
<organism evidence="12 13">
    <name type="scientific">Cymbomonas tetramitiformis</name>
    <dbReference type="NCBI Taxonomy" id="36881"/>
    <lineage>
        <taxon>Eukaryota</taxon>
        <taxon>Viridiplantae</taxon>
        <taxon>Chlorophyta</taxon>
        <taxon>Pyramimonadophyceae</taxon>
        <taxon>Pyramimonadales</taxon>
        <taxon>Pyramimonadaceae</taxon>
        <taxon>Cymbomonas</taxon>
    </lineage>
</organism>
<dbReference type="GO" id="GO:0015074">
    <property type="term" value="P:DNA integration"/>
    <property type="evidence" value="ECO:0007669"/>
    <property type="project" value="InterPro"/>
</dbReference>
<feature type="domain" description="Reverse transcriptase" evidence="10">
    <location>
        <begin position="1516"/>
        <end position="1695"/>
    </location>
</feature>
<dbReference type="InterPro" id="IPR029063">
    <property type="entry name" value="SAM-dependent_MTases_sf"/>
</dbReference>
<evidence type="ECO:0000256" key="2">
    <source>
        <dbReference type="ARBA" id="ARBA00022679"/>
    </source>
</evidence>
<evidence type="ECO:0000256" key="5">
    <source>
        <dbReference type="ARBA" id="ARBA00022759"/>
    </source>
</evidence>
<evidence type="ECO:0000256" key="4">
    <source>
        <dbReference type="ARBA" id="ARBA00022722"/>
    </source>
</evidence>
<feature type="compositionally biased region" description="Basic residues" evidence="8">
    <location>
        <begin position="307"/>
        <end position="325"/>
    </location>
</feature>
<dbReference type="CDD" id="cd01647">
    <property type="entry name" value="RT_LTR"/>
    <property type="match status" value="1"/>
</dbReference>
<feature type="region of interest" description="Disordered" evidence="8">
    <location>
        <begin position="257"/>
        <end position="340"/>
    </location>
</feature>
<feature type="compositionally biased region" description="Basic and acidic residues" evidence="8">
    <location>
        <begin position="2716"/>
        <end position="2753"/>
    </location>
</feature>
<feature type="compositionally biased region" description="Basic and acidic residues" evidence="8">
    <location>
        <begin position="1396"/>
        <end position="1408"/>
    </location>
</feature>
<dbReference type="PANTHER" id="PTHR37984:SF5">
    <property type="entry name" value="PROTEIN NYNRIN-LIKE"/>
    <property type="match status" value="1"/>
</dbReference>
<feature type="domain" description="Chromo" evidence="9">
    <location>
        <begin position="2677"/>
        <end position="2746"/>
    </location>
</feature>
<dbReference type="InterPro" id="IPR036397">
    <property type="entry name" value="RNaseH_sf"/>
</dbReference>
<keyword evidence="3" id="KW-0548">Nucleotidyltransferase</keyword>
<feature type="region of interest" description="Disordered" evidence="8">
    <location>
        <begin position="447"/>
        <end position="480"/>
    </location>
</feature>
<dbReference type="PROSITE" id="PS50878">
    <property type="entry name" value="RT_POL"/>
    <property type="match status" value="1"/>
</dbReference>
<feature type="compositionally biased region" description="Basic and acidic residues" evidence="8">
    <location>
        <begin position="1425"/>
        <end position="1438"/>
    </location>
</feature>
<feature type="region of interest" description="Disordered" evidence="8">
    <location>
        <begin position="1256"/>
        <end position="1345"/>
    </location>
</feature>
<keyword evidence="5" id="KW-0255">Endonuclease</keyword>
<dbReference type="Gene3D" id="3.10.10.10">
    <property type="entry name" value="HIV Type 1 Reverse Transcriptase, subunit A, domain 1"/>
    <property type="match status" value="1"/>
</dbReference>
<feature type="compositionally biased region" description="Low complexity" evidence="8">
    <location>
        <begin position="1266"/>
        <end position="1282"/>
    </location>
</feature>
<dbReference type="FunFam" id="1.10.340.70:FF:000001">
    <property type="entry name" value="Retrovirus-related Pol polyprotein from transposon gypsy-like Protein"/>
    <property type="match status" value="1"/>
</dbReference>
<feature type="region of interest" description="Disordered" evidence="8">
    <location>
        <begin position="1927"/>
        <end position="1993"/>
    </location>
</feature>
<feature type="compositionally biased region" description="Basic residues" evidence="8">
    <location>
        <begin position="1370"/>
        <end position="1379"/>
    </location>
</feature>
<dbReference type="InterPro" id="IPR043502">
    <property type="entry name" value="DNA/RNA_pol_sf"/>
</dbReference>
<gene>
    <name evidence="12" type="ORF">CYMTET_38532</name>
</gene>
<evidence type="ECO:0000256" key="8">
    <source>
        <dbReference type="SAM" id="MobiDB-lite"/>
    </source>
</evidence>
<feature type="region of interest" description="Disordered" evidence="8">
    <location>
        <begin position="27"/>
        <end position="87"/>
    </location>
</feature>
<dbReference type="Pfam" id="PF13975">
    <property type="entry name" value="gag-asp_proteas"/>
    <property type="match status" value="1"/>
</dbReference>
<dbReference type="InterPro" id="IPR023780">
    <property type="entry name" value="Chromo_domain"/>
</dbReference>
<dbReference type="GO" id="GO:0016787">
    <property type="term" value="F:hydrolase activity"/>
    <property type="evidence" value="ECO:0007669"/>
    <property type="project" value="UniProtKB-KW"/>
</dbReference>
<dbReference type="Gene3D" id="2.40.70.10">
    <property type="entry name" value="Acid Proteases"/>
    <property type="match status" value="1"/>
</dbReference>
<feature type="compositionally biased region" description="Low complexity" evidence="8">
    <location>
        <begin position="45"/>
        <end position="58"/>
    </location>
</feature>
<dbReference type="InterPro" id="IPR016197">
    <property type="entry name" value="Chromo-like_dom_sf"/>
</dbReference>
<dbReference type="InterPro" id="IPR021109">
    <property type="entry name" value="Peptidase_aspartic_dom_sf"/>
</dbReference>
<dbReference type="PROSITE" id="PS50994">
    <property type="entry name" value="INTEGRASE"/>
    <property type="match status" value="1"/>
</dbReference>
<dbReference type="GO" id="GO:0004519">
    <property type="term" value="F:endonuclease activity"/>
    <property type="evidence" value="ECO:0007669"/>
    <property type="project" value="UniProtKB-KW"/>
</dbReference>
<feature type="region of interest" description="Disordered" evidence="8">
    <location>
        <begin position="1364"/>
        <end position="1445"/>
    </location>
</feature>
<dbReference type="InterPro" id="IPR000953">
    <property type="entry name" value="Chromo/chromo_shadow_dom"/>
</dbReference>
<feature type="compositionally biased region" description="Low complexity" evidence="8">
    <location>
        <begin position="268"/>
        <end position="281"/>
    </location>
</feature>
<dbReference type="Gene3D" id="3.30.70.270">
    <property type="match status" value="2"/>
</dbReference>
<keyword evidence="13" id="KW-1185">Reference proteome</keyword>
<dbReference type="Pfam" id="PF00385">
    <property type="entry name" value="Chromo"/>
    <property type="match status" value="1"/>
</dbReference>
<dbReference type="InterPro" id="IPR050951">
    <property type="entry name" value="Retrovirus_Pol_polyprotein"/>
</dbReference>
<dbReference type="Gene3D" id="3.40.50.150">
    <property type="entry name" value="Vaccinia Virus protein VP39"/>
    <property type="match status" value="1"/>
</dbReference>
<dbReference type="Gene3D" id="3.10.20.370">
    <property type="match status" value="1"/>
</dbReference>
<name>A0AAE0CD33_9CHLO</name>
<evidence type="ECO:0000313" key="13">
    <source>
        <dbReference type="Proteomes" id="UP001190700"/>
    </source>
</evidence>
<dbReference type="SMART" id="SM00298">
    <property type="entry name" value="CHROMO"/>
    <property type="match status" value="1"/>
</dbReference>
<accession>A0AAE0CD33</accession>
<dbReference type="FunFam" id="3.30.70.270:FF:000020">
    <property type="entry name" value="Transposon Tf2-6 polyprotein-like Protein"/>
    <property type="match status" value="1"/>
</dbReference>
<evidence type="ECO:0000256" key="6">
    <source>
        <dbReference type="ARBA" id="ARBA00022801"/>
    </source>
</evidence>
<evidence type="ECO:0000259" key="9">
    <source>
        <dbReference type="PROSITE" id="PS50013"/>
    </source>
</evidence>
<protein>
    <recommendedName>
        <fullName evidence="1">RNA-directed DNA polymerase</fullName>
        <ecNumber evidence="1">2.7.7.49</ecNumber>
    </recommendedName>
</protein>
<evidence type="ECO:0000256" key="7">
    <source>
        <dbReference type="ARBA" id="ARBA00022918"/>
    </source>
</evidence>
<feature type="domain" description="Integrase catalytic" evidence="11">
    <location>
        <begin position="2335"/>
        <end position="2499"/>
    </location>
</feature>
<dbReference type="Pfam" id="PF17917">
    <property type="entry name" value="RT_RNaseH"/>
    <property type="match status" value="1"/>
</dbReference>
<feature type="region of interest" description="Disordered" evidence="8">
    <location>
        <begin position="982"/>
        <end position="1001"/>
    </location>
</feature>
<feature type="compositionally biased region" description="Basic and acidic residues" evidence="8">
    <location>
        <begin position="64"/>
        <end position="77"/>
    </location>
</feature>
<evidence type="ECO:0000259" key="10">
    <source>
        <dbReference type="PROSITE" id="PS50878"/>
    </source>
</evidence>
<dbReference type="Pfam" id="PF00078">
    <property type="entry name" value="RVT_1"/>
    <property type="match status" value="1"/>
</dbReference>
<dbReference type="InterPro" id="IPR012337">
    <property type="entry name" value="RNaseH-like_sf"/>
</dbReference>
<dbReference type="SUPFAM" id="SSF53335">
    <property type="entry name" value="S-adenosyl-L-methionine-dependent methyltransferases"/>
    <property type="match status" value="1"/>
</dbReference>
<evidence type="ECO:0000259" key="11">
    <source>
        <dbReference type="PROSITE" id="PS50994"/>
    </source>
</evidence>
<dbReference type="InterPro" id="IPR001584">
    <property type="entry name" value="Integrase_cat-core"/>
</dbReference>
<feature type="compositionally biased region" description="Acidic residues" evidence="8">
    <location>
        <begin position="1323"/>
        <end position="1334"/>
    </location>
</feature>
<proteinExistence type="predicted"/>
<comment type="caution">
    <text evidence="12">The sequence shown here is derived from an EMBL/GenBank/DDBJ whole genome shotgun (WGS) entry which is preliminary data.</text>
</comment>
<sequence>METRGDLASRELVAALERVGPQLREGARSVRALRESASLQASELPAQPARPAQPAGQPSVPQGDRQRSPDRRKDSRSPEQISLDRAYSKCGKDQKVRVIRWIEGAGTAWSDHSGDSAESQASAPVRLQIVALSAGEKKTLTQWLYNEPRTRRLWKILWHPASPQELAVLHAGVTEREYRRALKHGTLLHQEGLPTKLFAGVNFGRARVKERGATPTHNAFSALSDRFTALSAAPAEAQRQPSVPQWEEIPRCGLAYPPGFSPIPRFPPSSDSSGSSDSSDSTVSPERGSRGSSRRRGRGSSSGSSRQQRRRKKQLAKKRAVKAAKGKAVDEEPASRASALEPELTEGMAVRTLFKDKALRDQAFECLPEERQKAVALAAARGEVVSWEEEGWEALIATQREVLKGKEAICAVVPSPEESEWTWYDWTKARHPSLSPDEAWRLAITTRSESGGSPSKSGNDEASGAASSAKAAPPSHEALEEWRDPLVPITVEQGIRDYVRRHDADAQTAVAIAKQYSTLAISYGHAQNHRARESLISPVMQLEQAERDQQRADYTKLKELEAEDRLLLSLRKLRDRITTYTCPTDSPSGDRPSGHLLAPLKKFMRELQDHFKEALVKRALTKKKSCDDGDQEGATITTVPEELRLIIRDRVEGSAQGVLNQKVMANQMQSPDDLVATLARACVTDAHLSILPNMLSRARQASGKNAGRNAATFHHSKVGWEAELLRRYVEQATMEERKDPAHLKTARDQSPFPVAPLAEFWEEEASPKEQCYAMPTTTTPTEVEGRQLPGSSTYSGCRKCKSKEHLARDCPHQHQPQQKAAWVKCIWEEAFETFKNAGIDTGSGGIVEQQLALVAPEHMDFAEGESTGAGPAQRAVEKMRRALRWLKSPQESEECALERKQPRASWSGELCADNWIALSSQCYHTPSNGYATDTCQQPGKRHRQYLTRRRKEVEVHGHRVRSALAQIRERVDQLRKITRAHQEAEAARPAPWPGDSEPEDQVTRQARWQAKIAEAGTYHLPEDNSDEELNPPEKEPGLHKLASIRPEIGVDAGSGRWGEWLDADVLAAMDAKGPTLLIFWAWVGRVRVKVLVDSGASSSFTSVEAAKKFKLQPKKHETPMKVQVADGTVYDANSCVRPKLTAETRKGSYAKQVTLRVMPLALGVDIVLGGDWLRAQKKVTFDYAQYGSVKFGHGSQKVVIAGCNPGSSSTGSGQAMGLVEAQLISTKQARKDLRALKNSGEEAYLMYLAPDGTFKMEATDDPNSPLEASAALSESSSSSSSEAEGDNARQRGGEVTSDEEGCNSDSTVASVATLISDSSSSESEQDATEQEDWAQEQHHAEELEPEWEEEAYCLWKTGQALRLQQEQRRGRGVNHSRSRRVSEPVLAAPIEAETGQSKDGHSCFRKEAPAAAATPSDGQNSGADSKVKQHKGETKEAKPDEEDAEVPQWILDELVKLKQRYQDVVGMELPKGVVDREHKSPLVLDPEYKEGARHKRCYKLSMEEMKQLRVQLDELLAKGYIRPSSSPWGSPVLMVPKPSNPKELRLVIDYRQINEITVKDRYPLPDVQALIDDMQGATIFSTADALWGFWQVPMEEEAVEKTAMTTPFGAYEWLVMPMGLSNSPSCWQRMMQKYLGHLPFVRVFVDDIMIFSRNPEEHLDHLRQVLEVCRQNKVKLKESKLRCFKRSVRFLGHVIDRTGCRPQQDKIASIRDWPRLETVKHVRQFLGLAGFYRRYIQGFADLAHPLTKLTKNLVPWEWGPEQEHAFERLKTALTTAPTLILPDQEAAHRGTSPFVVQTDASAVALAGVLMQDLGKGLQPIAFESKQFSSAEQNYHAGERELAAIHHCTTQTWRHYLIFTEFRLMGDHAPLKWLFAPGRELSRRQPRWYEDLVEVGVHAMEHVPGRTLVVLDAASRRPDYVQTTAREGLKEAGYVDPSTDQPVSAEEGRRAAGAKGKSEEEENVVAGLKKVAEEEDPTSPLDLELSSSDEEEETPDLWLDAMVTVERMAALPAMAGVQTRAQNEQRPAEKQQPAAVQQQPTPRMQPGEPLVDNQDWKLIPSEFSRLQAKYAKVLGGRFQVDACCDLMGQNRQVDTFWTDCLKEQWRGRVVWCNPPFSDSKVSIADILRHYASEARHAPQSTAALFLLPDFPQADWRPLLREYGMEIAETIPRVNEQGEPNRMFVSPGEERGHLTLKGAAAKIRDQAGVVEPGMFLRALRAEHRRSEYLSALKQELLATQHHRTEHFRLVSNIIWRVAEGRYQVVLAPDSPLRELVLREAHEAPAAGHTGRDKTLDRVRRRFWWPRMDLDVAEWVKTCVTCQQTQPRQGYPAGLLQPHSVPSRLWEVVSIDFVTGLPTTERGVNAFATFTCKLSKMVHVVPMAYNDSSAEVVTRMFMDAVWRLHGAPMKIVCDRDPRFRDALTQEFMRLMGVKIASTTPYHPQSDGQAERSNHTVERMLRCYVAENQEDWDLWVAPVEYAINDSKSAVTGFSPFELVYGHAPATQLDLFMDAALEGGAKRRKGGRTAADKQGTAHQLAKQFAQQLQAAREGLQLAQQRMIEQFDARHRLQQYKVNDQVWVDGQHLTLPGDRGLKPKLRKLRHGPLRVVECLYSDRQQELPVQDRGAPSAYRLELPVHWKVHDTITADRLSPVQSGADHFVSRREEMAPPPVMVEGQKEREVERIIRTRFRKLGGKTGGSVQEWLTKWKGLPHSHSQWRTREDLEGKGGRLEPLRAFEADEEKQRRAPEKRRRETHGQQQEQRAQLMAMRAPTPKVYSKGASQVYQPHLTTVQHPVRILVLFCGTGSVEQQFQRQFDGCEVVTVDILPKWQATCTEDILHWNYKLYPRHHFDVIWASPPCKEYSKAKTIGVPDLELADRRVKRTRQIIEYYDPAYYFIENPAGDALRGLHTRSVMKGLPDWWGNQSGGGETFEAQDALFASLFDLEDSTLAIRPEANNLLFSTLELIVCPASPAGDWLEASATLHPMDGKRALLELARRLLVDSGAPFQGTSDLLGVRFKAYTDPSESITDFNAALRSAKRRNTLDDHTEK</sequence>
<evidence type="ECO:0000256" key="1">
    <source>
        <dbReference type="ARBA" id="ARBA00012493"/>
    </source>
</evidence>